<dbReference type="GO" id="GO:0016757">
    <property type="term" value="F:glycosyltransferase activity"/>
    <property type="evidence" value="ECO:0007669"/>
    <property type="project" value="UniProtKB-ARBA"/>
</dbReference>
<keyword evidence="3" id="KW-1185">Reference proteome</keyword>
<sequence length="433" mass="45169">MAYDFLLASFEGGGSIPTATTAIRRLTARGHRVRVLLDEAARDDIEAAGATFVPWTAVNRAGRTRETDPLFMDVPDGPWTPQQGLDELQRVLDRLTIGPSAAYAADTLAELERAPADAVVSIDILWGPLLAARAAGVPAATLAGSGPMYVEIPGVPPAGPGFPPPRTEAERAEQAGVAAWFADQVNARLPVLNATRAGVGLAPLGHALDQMQEVDLHLIATSRAFDFPSTGLPPNLRYLGPLLDQPMWARSWTSPWPADDTRPLVLVAMSTTFQNQAGVIQSILDAAADLPVRVLATLGPALVDARLRAPDNAVLVAAAAHDEVMREATVVVTHCGHGTVMRALANGRPMLCLPMGRDQNDNAARVAARGAGIRLSPDAGAAALREALAALLADLCYAQAAAALGRAIAAAEPEDALVDALESLAGRARAAAA</sequence>
<gene>
    <name evidence="2" type="ORF">DFR50_12913</name>
</gene>
<dbReference type="EMBL" id="QNRK01000029">
    <property type="protein sequence ID" value="RBP07083.1"/>
    <property type="molecule type" value="Genomic_DNA"/>
</dbReference>
<dbReference type="SUPFAM" id="SSF53756">
    <property type="entry name" value="UDP-Glycosyltransferase/glycogen phosphorylase"/>
    <property type="match status" value="1"/>
</dbReference>
<feature type="domain" description="Erythromycin biosynthesis protein CIII-like C-terminal" evidence="1">
    <location>
        <begin position="282"/>
        <end position="415"/>
    </location>
</feature>
<name>A0A366EXF5_9HYPH</name>
<comment type="caution">
    <text evidence="2">The sequence shown here is derived from an EMBL/GenBank/DDBJ whole genome shotgun (WGS) entry which is preliminary data.</text>
</comment>
<dbReference type="OrthoDB" id="139086at2"/>
<organism evidence="2 3">
    <name type="scientific">Roseiarcus fermentans</name>
    <dbReference type="NCBI Taxonomy" id="1473586"/>
    <lineage>
        <taxon>Bacteria</taxon>
        <taxon>Pseudomonadati</taxon>
        <taxon>Pseudomonadota</taxon>
        <taxon>Alphaproteobacteria</taxon>
        <taxon>Hyphomicrobiales</taxon>
        <taxon>Roseiarcaceae</taxon>
        <taxon>Roseiarcus</taxon>
    </lineage>
</organism>
<protein>
    <submittedName>
        <fullName evidence="2">MGT family glycosyltransferase</fullName>
    </submittedName>
</protein>
<evidence type="ECO:0000313" key="2">
    <source>
        <dbReference type="EMBL" id="RBP07083.1"/>
    </source>
</evidence>
<dbReference type="Gene3D" id="3.40.50.2000">
    <property type="entry name" value="Glycogen Phosphorylase B"/>
    <property type="match status" value="2"/>
</dbReference>
<keyword evidence="2" id="KW-0808">Transferase</keyword>
<dbReference type="RefSeq" id="WP_113891457.1">
    <property type="nucleotide sequence ID" value="NZ_QNRK01000029.1"/>
</dbReference>
<evidence type="ECO:0000313" key="3">
    <source>
        <dbReference type="Proteomes" id="UP000253529"/>
    </source>
</evidence>
<dbReference type="PANTHER" id="PTHR48050:SF13">
    <property type="entry name" value="STEROL 3-BETA-GLUCOSYLTRANSFERASE UGT80A2"/>
    <property type="match status" value="1"/>
</dbReference>
<dbReference type="InterPro" id="IPR010610">
    <property type="entry name" value="EryCIII-like_C"/>
</dbReference>
<dbReference type="AlphaFoldDB" id="A0A366EXF5"/>
<evidence type="ECO:0000259" key="1">
    <source>
        <dbReference type="Pfam" id="PF06722"/>
    </source>
</evidence>
<accession>A0A366EXF5</accession>
<dbReference type="InterPro" id="IPR050426">
    <property type="entry name" value="Glycosyltransferase_28"/>
</dbReference>
<dbReference type="PANTHER" id="PTHR48050">
    <property type="entry name" value="STEROL 3-BETA-GLUCOSYLTRANSFERASE"/>
    <property type="match status" value="1"/>
</dbReference>
<proteinExistence type="predicted"/>
<dbReference type="Pfam" id="PF06722">
    <property type="entry name" value="EryCIII-like_C"/>
    <property type="match status" value="1"/>
</dbReference>
<dbReference type="Proteomes" id="UP000253529">
    <property type="component" value="Unassembled WGS sequence"/>
</dbReference>
<reference evidence="2 3" key="1">
    <citation type="submission" date="2018-06" db="EMBL/GenBank/DDBJ databases">
        <title>Genomic Encyclopedia of Type Strains, Phase IV (KMG-IV): sequencing the most valuable type-strain genomes for metagenomic binning, comparative biology and taxonomic classification.</title>
        <authorList>
            <person name="Goeker M."/>
        </authorList>
    </citation>
    <scope>NUCLEOTIDE SEQUENCE [LARGE SCALE GENOMIC DNA]</scope>
    <source>
        <strain evidence="2 3">DSM 24875</strain>
    </source>
</reference>